<dbReference type="EMBL" id="OX465081">
    <property type="protein sequence ID" value="CAI9286011.1"/>
    <property type="molecule type" value="Genomic_DNA"/>
</dbReference>
<gene>
    <name evidence="2" type="ORF">LSALG_LOCUS25452</name>
</gene>
<accession>A0AA35Z4Z9</accession>
<evidence type="ECO:0000313" key="3">
    <source>
        <dbReference type="Proteomes" id="UP001177003"/>
    </source>
</evidence>
<dbReference type="Proteomes" id="UP001177003">
    <property type="component" value="Chromosome 5"/>
</dbReference>
<dbReference type="AlphaFoldDB" id="A0AA35Z4Z9"/>
<feature type="region of interest" description="Disordered" evidence="1">
    <location>
        <begin position="93"/>
        <end position="151"/>
    </location>
</feature>
<keyword evidence="3" id="KW-1185">Reference proteome</keyword>
<protein>
    <submittedName>
        <fullName evidence="2">Uncharacterized protein</fullName>
    </submittedName>
</protein>
<sequence length="151" mass="16568">MLNKRRITDGPPRFKRGKSSQALPHAPFGCDPEDQDDIIVDRVQSLEELVRASGTTTRAIERRVERLVEEEKDDSEAIQILYQSMGVSHAEANAMGAHDNGPMKESTSLSTTNSPKQLIGCTGGNSNSERTPEETPQVVNTSNPPFQMDST</sequence>
<reference evidence="2" key="1">
    <citation type="submission" date="2023-04" db="EMBL/GenBank/DDBJ databases">
        <authorList>
            <person name="Vijverberg K."/>
            <person name="Xiong W."/>
            <person name="Schranz E."/>
        </authorList>
    </citation>
    <scope>NUCLEOTIDE SEQUENCE</scope>
</reference>
<feature type="region of interest" description="Disordered" evidence="1">
    <location>
        <begin position="1"/>
        <end position="34"/>
    </location>
</feature>
<evidence type="ECO:0000313" key="2">
    <source>
        <dbReference type="EMBL" id="CAI9286011.1"/>
    </source>
</evidence>
<evidence type="ECO:0000256" key="1">
    <source>
        <dbReference type="SAM" id="MobiDB-lite"/>
    </source>
</evidence>
<name>A0AA35Z4Z9_LACSI</name>
<feature type="compositionally biased region" description="Polar residues" evidence="1">
    <location>
        <begin position="105"/>
        <end position="116"/>
    </location>
</feature>
<proteinExistence type="predicted"/>
<organism evidence="2 3">
    <name type="scientific">Lactuca saligna</name>
    <name type="common">Willowleaf lettuce</name>
    <dbReference type="NCBI Taxonomy" id="75948"/>
    <lineage>
        <taxon>Eukaryota</taxon>
        <taxon>Viridiplantae</taxon>
        <taxon>Streptophyta</taxon>
        <taxon>Embryophyta</taxon>
        <taxon>Tracheophyta</taxon>
        <taxon>Spermatophyta</taxon>
        <taxon>Magnoliopsida</taxon>
        <taxon>eudicotyledons</taxon>
        <taxon>Gunneridae</taxon>
        <taxon>Pentapetalae</taxon>
        <taxon>asterids</taxon>
        <taxon>campanulids</taxon>
        <taxon>Asterales</taxon>
        <taxon>Asteraceae</taxon>
        <taxon>Cichorioideae</taxon>
        <taxon>Cichorieae</taxon>
        <taxon>Lactucinae</taxon>
        <taxon>Lactuca</taxon>
    </lineage>
</organism>
<feature type="compositionally biased region" description="Polar residues" evidence="1">
    <location>
        <begin position="137"/>
        <end position="151"/>
    </location>
</feature>